<evidence type="ECO:0000259" key="1">
    <source>
        <dbReference type="Pfam" id="PF02754"/>
    </source>
</evidence>
<feature type="non-terminal residue" evidence="2">
    <location>
        <position position="1"/>
    </location>
</feature>
<reference evidence="2" key="2">
    <citation type="journal article" date="2014" name="ISME J.">
        <title>Microbial stratification in low pH oxic and suboxic macroscopic growths along an acid mine drainage.</title>
        <authorList>
            <person name="Mendez-Garcia C."/>
            <person name="Mesa V."/>
            <person name="Sprenger R.R."/>
            <person name="Richter M."/>
            <person name="Diez M.S."/>
            <person name="Solano J."/>
            <person name="Bargiela R."/>
            <person name="Golyshina O.V."/>
            <person name="Manteca A."/>
            <person name="Ramos J.L."/>
            <person name="Gallego J.R."/>
            <person name="Llorente I."/>
            <person name="Martins Dos Santos V.A."/>
            <person name="Jensen O.N."/>
            <person name="Pelaez A.I."/>
            <person name="Sanchez J."/>
            <person name="Ferrer M."/>
        </authorList>
    </citation>
    <scope>NUCLEOTIDE SEQUENCE</scope>
</reference>
<organism evidence="2">
    <name type="scientific">mine drainage metagenome</name>
    <dbReference type="NCBI Taxonomy" id="410659"/>
    <lineage>
        <taxon>unclassified sequences</taxon>
        <taxon>metagenomes</taxon>
        <taxon>ecological metagenomes</taxon>
    </lineage>
</organism>
<dbReference type="Pfam" id="PF02754">
    <property type="entry name" value="CCG"/>
    <property type="match status" value="1"/>
</dbReference>
<dbReference type="PANTHER" id="PTHR43255:SF2">
    <property type="entry name" value="HETERODISULFIDE REDUCTASE RELATED PROTEIN"/>
    <property type="match status" value="1"/>
</dbReference>
<sequence length="145" mass="16361">VDPHTYELLKNIFPLYISNFDLEIYYYLDLVRMPSIPRGNEKVVFHEPCHFALRDPKYSKPLQVLSGSANTVLAKRSGNRTRCCGGPDELTFPELSEKASQIRYDELKSTGADCIITACPICNVNLSKENRTMEIADYLASKLPG</sequence>
<proteinExistence type="predicted"/>
<dbReference type="InterPro" id="IPR004017">
    <property type="entry name" value="Cys_rich_dom"/>
</dbReference>
<comment type="caution">
    <text evidence="2">The sequence shown here is derived from an EMBL/GenBank/DDBJ whole genome shotgun (WGS) entry which is preliminary data.</text>
</comment>
<reference evidence="2" key="1">
    <citation type="submission" date="2013-08" db="EMBL/GenBank/DDBJ databases">
        <authorList>
            <person name="Mendez C."/>
            <person name="Richter M."/>
            <person name="Ferrer M."/>
            <person name="Sanchez J."/>
        </authorList>
    </citation>
    <scope>NUCLEOTIDE SEQUENCE</scope>
</reference>
<dbReference type="GO" id="GO:0016491">
    <property type="term" value="F:oxidoreductase activity"/>
    <property type="evidence" value="ECO:0007669"/>
    <property type="project" value="UniProtKB-ARBA"/>
</dbReference>
<name>T0Y3P4_9ZZZZ</name>
<feature type="domain" description="Cysteine-rich" evidence="1">
    <location>
        <begin position="43"/>
        <end position="126"/>
    </location>
</feature>
<dbReference type="PANTHER" id="PTHR43255">
    <property type="entry name" value="IRON-SULFUR-BINDING OXIDOREDUCTASE FADF-RELATED-RELATED"/>
    <property type="match status" value="1"/>
</dbReference>
<dbReference type="AlphaFoldDB" id="T0Y3P4"/>
<accession>T0Y3P4</accession>
<gene>
    <name evidence="2" type="ORF">B1A_21594</name>
</gene>
<protein>
    <submittedName>
        <fullName evidence="2">Fe-S oxidoreductase</fullName>
    </submittedName>
</protein>
<evidence type="ECO:0000313" key="2">
    <source>
        <dbReference type="EMBL" id="EQD27653.1"/>
    </source>
</evidence>
<dbReference type="EMBL" id="AUZX01015959">
    <property type="protein sequence ID" value="EQD27653.1"/>
    <property type="molecule type" value="Genomic_DNA"/>
</dbReference>
<dbReference type="GO" id="GO:0005886">
    <property type="term" value="C:plasma membrane"/>
    <property type="evidence" value="ECO:0007669"/>
    <property type="project" value="TreeGrafter"/>
</dbReference>
<dbReference type="InterPro" id="IPR051460">
    <property type="entry name" value="HdrC_iron-sulfur_subunit"/>
</dbReference>